<evidence type="ECO:0000259" key="2">
    <source>
        <dbReference type="Pfam" id="PF14451"/>
    </source>
</evidence>
<evidence type="ECO:0008006" key="5">
    <source>
        <dbReference type="Google" id="ProtNLM"/>
    </source>
</evidence>
<protein>
    <recommendedName>
        <fullName evidence="5">Twitching motility protein PilT</fullName>
    </recommendedName>
</protein>
<gene>
    <name evidence="3" type="ORF">AMYX_12710</name>
</gene>
<keyword evidence="4" id="KW-1185">Reference proteome</keyword>
<dbReference type="Pfam" id="PF14451">
    <property type="entry name" value="Ub-Mut7C"/>
    <property type="match status" value="1"/>
</dbReference>
<feature type="domain" description="Mut7-C RNAse" evidence="1">
    <location>
        <begin position="97"/>
        <end position="239"/>
    </location>
</feature>
<dbReference type="InterPro" id="IPR002782">
    <property type="entry name" value="Mut7-C_RNAse_dom"/>
</dbReference>
<dbReference type="Proteomes" id="UP000503640">
    <property type="component" value="Unassembled WGS sequence"/>
</dbReference>
<reference evidence="4" key="1">
    <citation type="journal article" date="2020" name="Appl. Environ. Microbiol.">
        <title>Diazotrophic Anaeromyxobacter Isolates from Soils.</title>
        <authorList>
            <person name="Masuda Y."/>
            <person name="Yamanaka H."/>
            <person name="Xu Z.X."/>
            <person name="Shiratori Y."/>
            <person name="Aono T."/>
            <person name="Amachi S."/>
            <person name="Senoo K."/>
            <person name="Itoh H."/>
        </authorList>
    </citation>
    <scope>NUCLEOTIDE SEQUENCE [LARGE SCALE GENOMIC DNA]</scope>
    <source>
        <strain evidence="4">R267</strain>
    </source>
</reference>
<dbReference type="RefSeq" id="WP_176064044.1">
    <property type="nucleotide sequence ID" value="NZ_BJTG01000003.1"/>
</dbReference>
<feature type="domain" description="Ubiquitin Mut7-C" evidence="2">
    <location>
        <begin position="2"/>
        <end position="81"/>
    </location>
</feature>
<sequence length="253" mass="28437">MRHAWFRFYAELGDFLPPGRRGVELRHAFQGGPSVKDVVESLGVPHTAIDLILADGASVDFSWIVRDGARVSVYPVFEAIDIAPVTRVRPAPLRELRFVLDVHLGRLARYLRMLGFDARWDREAGDEELARVSAAEHRILLTRDAGLLKRRIVTHGHRVREVDPQRQLAEVAGRLDLARSAAPFSRCLCCNGRLAAVRKEEVAAELPPGVREQHEDFHRCASCGRVYWAGSHHRRMEQLVREILRGAPALAGP</sequence>
<evidence type="ECO:0000313" key="3">
    <source>
        <dbReference type="EMBL" id="GEJ56530.1"/>
    </source>
</evidence>
<dbReference type="Pfam" id="PF01927">
    <property type="entry name" value="Mut7-C"/>
    <property type="match status" value="1"/>
</dbReference>
<proteinExistence type="predicted"/>
<evidence type="ECO:0000259" key="1">
    <source>
        <dbReference type="Pfam" id="PF01927"/>
    </source>
</evidence>
<dbReference type="PANTHER" id="PTHR39081:SF1">
    <property type="entry name" value="MUT7-C RNASE DOMAIN-CONTAINING PROTEIN"/>
    <property type="match status" value="1"/>
</dbReference>
<dbReference type="EMBL" id="BJTG01000003">
    <property type="protein sequence ID" value="GEJ56530.1"/>
    <property type="molecule type" value="Genomic_DNA"/>
</dbReference>
<organism evidence="3 4">
    <name type="scientific">Anaeromyxobacter diazotrophicus</name>
    <dbReference type="NCBI Taxonomy" id="2590199"/>
    <lineage>
        <taxon>Bacteria</taxon>
        <taxon>Pseudomonadati</taxon>
        <taxon>Myxococcota</taxon>
        <taxon>Myxococcia</taxon>
        <taxon>Myxococcales</taxon>
        <taxon>Cystobacterineae</taxon>
        <taxon>Anaeromyxobacteraceae</taxon>
        <taxon>Anaeromyxobacter</taxon>
    </lineage>
</organism>
<accession>A0A7I9VK57</accession>
<dbReference type="InterPro" id="IPR027798">
    <property type="entry name" value="Ub_Mut7C"/>
</dbReference>
<comment type="caution">
    <text evidence="3">The sequence shown here is derived from an EMBL/GenBank/DDBJ whole genome shotgun (WGS) entry which is preliminary data.</text>
</comment>
<dbReference type="PANTHER" id="PTHR39081">
    <property type="entry name" value="MUT7-C DOMAIN-CONTAINING PROTEIN"/>
    <property type="match status" value="1"/>
</dbReference>
<name>A0A7I9VK57_9BACT</name>
<evidence type="ECO:0000313" key="4">
    <source>
        <dbReference type="Proteomes" id="UP000503640"/>
    </source>
</evidence>
<dbReference type="AlphaFoldDB" id="A0A7I9VK57"/>